<dbReference type="InterPro" id="IPR006139">
    <property type="entry name" value="D-isomer_2_OHA_DH_cat_dom"/>
</dbReference>
<evidence type="ECO:0000256" key="4">
    <source>
        <dbReference type="RuleBase" id="RU003719"/>
    </source>
</evidence>
<organism evidence="7 8">
    <name type="scientific">Mesorhizobium opportunistum</name>
    <dbReference type="NCBI Taxonomy" id="593909"/>
    <lineage>
        <taxon>Bacteria</taxon>
        <taxon>Pseudomonadati</taxon>
        <taxon>Pseudomonadota</taxon>
        <taxon>Alphaproteobacteria</taxon>
        <taxon>Hyphomicrobiales</taxon>
        <taxon>Phyllobacteriaceae</taxon>
        <taxon>Mesorhizobium</taxon>
    </lineage>
</organism>
<evidence type="ECO:0000256" key="2">
    <source>
        <dbReference type="ARBA" id="ARBA00023002"/>
    </source>
</evidence>
<dbReference type="EMBL" id="JAMYPJ010000084">
    <property type="protein sequence ID" value="MER8937588.1"/>
    <property type="molecule type" value="Genomic_DNA"/>
</dbReference>
<evidence type="ECO:0000313" key="8">
    <source>
        <dbReference type="Proteomes" id="UP001464387"/>
    </source>
</evidence>
<evidence type="ECO:0000256" key="1">
    <source>
        <dbReference type="ARBA" id="ARBA00005854"/>
    </source>
</evidence>
<dbReference type="InterPro" id="IPR029753">
    <property type="entry name" value="D-isomer_DH_CS"/>
</dbReference>
<dbReference type="Gene3D" id="3.40.50.720">
    <property type="entry name" value="NAD(P)-binding Rossmann-like Domain"/>
    <property type="match status" value="2"/>
</dbReference>
<dbReference type="InterPro" id="IPR036291">
    <property type="entry name" value="NAD(P)-bd_dom_sf"/>
</dbReference>
<dbReference type="InterPro" id="IPR050223">
    <property type="entry name" value="D-isomer_2-hydroxyacid_DH"/>
</dbReference>
<dbReference type="InterPro" id="IPR029752">
    <property type="entry name" value="D-isomer_DH_CS1"/>
</dbReference>
<proteinExistence type="inferred from homology"/>
<gene>
    <name evidence="7" type="ORF">NKI33_32165</name>
</gene>
<dbReference type="InterPro" id="IPR006140">
    <property type="entry name" value="D-isomer_DH_NAD-bd"/>
</dbReference>
<protein>
    <submittedName>
        <fullName evidence="7">Hydroxyacid dehydrogenase</fullName>
    </submittedName>
</protein>
<dbReference type="PANTHER" id="PTHR10996">
    <property type="entry name" value="2-HYDROXYACID DEHYDROGENASE-RELATED"/>
    <property type="match status" value="1"/>
</dbReference>
<comment type="caution">
    <text evidence="7">The sequence shown here is derived from an EMBL/GenBank/DDBJ whole genome shotgun (WGS) entry which is preliminary data.</text>
</comment>
<keyword evidence="8" id="KW-1185">Reference proteome</keyword>
<dbReference type="Proteomes" id="UP001464387">
    <property type="component" value="Unassembled WGS sequence"/>
</dbReference>
<dbReference type="PROSITE" id="PS00671">
    <property type="entry name" value="D_2_HYDROXYACID_DH_3"/>
    <property type="match status" value="1"/>
</dbReference>
<dbReference type="SUPFAM" id="SSF52283">
    <property type="entry name" value="Formate/glycerate dehydrogenase catalytic domain-like"/>
    <property type="match status" value="1"/>
</dbReference>
<evidence type="ECO:0000256" key="3">
    <source>
        <dbReference type="ARBA" id="ARBA00023027"/>
    </source>
</evidence>
<dbReference type="CDD" id="cd12173">
    <property type="entry name" value="PGDH_4"/>
    <property type="match status" value="1"/>
</dbReference>
<evidence type="ECO:0000259" key="5">
    <source>
        <dbReference type="Pfam" id="PF00389"/>
    </source>
</evidence>
<feature type="domain" description="D-isomer specific 2-hydroxyacid dehydrogenase NAD-binding" evidence="6">
    <location>
        <begin position="107"/>
        <end position="281"/>
    </location>
</feature>
<dbReference type="Pfam" id="PF02826">
    <property type="entry name" value="2-Hacid_dh_C"/>
    <property type="match status" value="1"/>
</dbReference>
<evidence type="ECO:0000259" key="6">
    <source>
        <dbReference type="Pfam" id="PF02826"/>
    </source>
</evidence>
<dbReference type="PROSITE" id="PS00065">
    <property type="entry name" value="D_2_HYDROXYACID_DH_1"/>
    <property type="match status" value="1"/>
</dbReference>
<dbReference type="RefSeq" id="WP_287275215.1">
    <property type="nucleotide sequence ID" value="NZ_JAMYMY010000031.1"/>
</dbReference>
<name>A0ABV1YQW4_9HYPH</name>
<evidence type="ECO:0000313" key="7">
    <source>
        <dbReference type="EMBL" id="MER8937588.1"/>
    </source>
</evidence>
<keyword evidence="2 4" id="KW-0560">Oxidoreductase</keyword>
<dbReference type="Pfam" id="PF00389">
    <property type="entry name" value="2-Hacid_dh"/>
    <property type="match status" value="1"/>
</dbReference>
<keyword evidence="3" id="KW-0520">NAD</keyword>
<comment type="similarity">
    <text evidence="1 4">Belongs to the D-isomer specific 2-hydroxyacid dehydrogenase family.</text>
</comment>
<accession>A0ABV1YQW4</accession>
<dbReference type="PANTHER" id="PTHR10996:SF178">
    <property type="entry name" value="2-HYDROXYACID DEHYDROGENASE YGL185C-RELATED"/>
    <property type="match status" value="1"/>
</dbReference>
<reference evidence="7 8" key="1">
    <citation type="journal article" date="2024" name="Proc. Natl. Acad. Sci. U.S.A.">
        <title>The evolutionary genomics of adaptation to stress in wild rhizobium bacteria.</title>
        <authorList>
            <person name="Kehlet-Delgado H."/>
            <person name="Montoya A.P."/>
            <person name="Jensen K.T."/>
            <person name="Wendlandt C.E."/>
            <person name="Dexheimer C."/>
            <person name="Roberts M."/>
            <person name="Torres Martinez L."/>
            <person name="Friesen M.L."/>
            <person name="Griffitts J.S."/>
            <person name="Porter S.S."/>
        </authorList>
    </citation>
    <scope>NUCLEOTIDE SEQUENCE [LARGE SCALE GENOMIC DNA]</scope>
    <source>
        <strain evidence="7 8">M0729</strain>
    </source>
</reference>
<dbReference type="SUPFAM" id="SSF51735">
    <property type="entry name" value="NAD(P)-binding Rossmann-fold domains"/>
    <property type="match status" value="1"/>
</dbReference>
<feature type="domain" description="D-isomer specific 2-hydroxyacid dehydrogenase catalytic" evidence="5">
    <location>
        <begin position="7"/>
        <end position="310"/>
    </location>
</feature>
<sequence>MAQPKILSTHPLHPRAAAKLAGAGQLVIASALDAGTLASEAKDADIVIVRAPLPPALFEGAWKLRAAIRHGAGLDMIPMEAAAAAGVLVANVPAVNARSVAEHVMFTALALLRQFRRVDRDLRAKGWLAGREHANANVELAGKTIGIVGLGAVGQAVGHIAAHGFDLKVVATTRSMQPSPEKVGFLSIDALVEQSDIIVLCCPLTPETRGLISRERIARMKSNALLINVSRGPVVDDEALIEALQKRRIGGAALDVFSTQPLPSNHPYFGFDNVIITPHMAGITEESMMRMGVGAAGEALLVLAGKLPVNLRNPEVVDHYRRRFPLDL</sequence>